<dbReference type="AlphaFoldDB" id="A0A371H1B9"/>
<feature type="non-terminal residue" evidence="1">
    <location>
        <position position="1"/>
    </location>
</feature>
<evidence type="ECO:0000313" key="1">
    <source>
        <dbReference type="EMBL" id="RDX96620.1"/>
    </source>
</evidence>
<accession>A0A371H1B9</accession>
<keyword evidence="2" id="KW-1185">Reference proteome</keyword>
<protein>
    <submittedName>
        <fullName evidence="1">Uncharacterized protein</fullName>
    </submittedName>
</protein>
<comment type="caution">
    <text evidence="1">The sequence shown here is derived from an EMBL/GenBank/DDBJ whole genome shotgun (WGS) entry which is preliminary data.</text>
</comment>
<organism evidence="1 2">
    <name type="scientific">Mucuna pruriens</name>
    <name type="common">Velvet bean</name>
    <name type="synonym">Dolichos pruriens</name>
    <dbReference type="NCBI Taxonomy" id="157652"/>
    <lineage>
        <taxon>Eukaryota</taxon>
        <taxon>Viridiplantae</taxon>
        <taxon>Streptophyta</taxon>
        <taxon>Embryophyta</taxon>
        <taxon>Tracheophyta</taxon>
        <taxon>Spermatophyta</taxon>
        <taxon>Magnoliopsida</taxon>
        <taxon>eudicotyledons</taxon>
        <taxon>Gunneridae</taxon>
        <taxon>Pentapetalae</taxon>
        <taxon>rosids</taxon>
        <taxon>fabids</taxon>
        <taxon>Fabales</taxon>
        <taxon>Fabaceae</taxon>
        <taxon>Papilionoideae</taxon>
        <taxon>50 kb inversion clade</taxon>
        <taxon>NPAAA clade</taxon>
        <taxon>indigoferoid/millettioid clade</taxon>
        <taxon>Phaseoleae</taxon>
        <taxon>Mucuna</taxon>
    </lineage>
</organism>
<dbReference type="EMBL" id="QJKJ01003846">
    <property type="protein sequence ID" value="RDX96620.1"/>
    <property type="molecule type" value="Genomic_DNA"/>
</dbReference>
<evidence type="ECO:0000313" key="2">
    <source>
        <dbReference type="Proteomes" id="UP000257109"/>
    </source>
</evidence>
<sequence length="73" mass="8655">MPTKKNGLKCRMYGDIRGTYGYWQILTKIIEKEQTKVVSHSIHVFDHNNIEFMVVEVINQRQGCPTRRYNINL</sequence>
<name>A0A371H1B9_MUCPR</name>
<gene>
    <name evidence="1" type="ORF">CR513_20693</name>
</gene>
<dbReference type="Proteomes" id="UP000257109">
    <property type="component" value="Unassembled WGS sequence"/>
</dbReference>
<proteinExistence type="predicted"/>
<reference evidence="1" key="1">
    <citation type="submission" date="2018-05" db="EMBL/GenBank/DDBJ databases">
        <title>Draft genome of Mucuna pruriens seed.</title>
        <authorList>
            <person name="Nnadi N.E."/>
            <person name="Vos R."/>
            <person name="Hasami M.H."/>
            <person name="Devisetty U.K."/>
            <person name="Aguiy J.C."/>
        </authorList>
    </citation>
    <scope>NUCLEOTIDE SEQUENCE [LARGE SCALE GENOMIC DNA]</scope>
    <source>
        <strain evidence="1">JCA_2017</strain>
    </source>
</reference>